<evidence type="ECO:0000313" key="2">
    <source>
        <dbReference type="Proteomes" id="UP000823937"/>
    </source>
</evidence>
<sequence>MTDLEIAKLYLFLDLTIKNLLLDLKYIYEGPFRIKDPYIIFNEQLLTGARTEMRKLKREMYKRNIQVVLLRQQGKFTTYKFITKREMKEITYMNAVMKKHVKYVIERIATGSAFKI</sequence>
<proteinExistence type="predicted"/>
<reference evidence="1" key="1">
    <citation type="journal article" date="2021" name="PeerJ">
        <title>Extensive microbial diversity within the chicken gut microbiome revealed by metagenomics and culture.</title>
        <authorList>
            <person name="Gilroy R."/>
            <person name="Ravi A."/>
            <person name="Getino M."/>
            <person name="Pursley I."/>
            <person name="Horton D.L."/>
            <person name="Alikhan N.F."/>
            <person name="Baker D."/>
            <person name="Gharbi K."/>
            <person name="Hall N."/>
            <person name="Watson M."/>
            <person name="Adriaenssens E.M."/>
            <person name="Foster-Nyarko E."/>
            <person name="Jarju S."/>
            <person name="Secka A."/>
            <person name="Antonio M."/>
            <person name="Oren A."/>
            <person name="Chaudhuri R.R."/>
            <person name="La Ragione R."/>
            <person name="Hildebrand F."/>
            <person name="Pallen M.J."/>
        </authorList>
    </citation>
    <scope>NUCLEOTIDE SEQUENCE</scope>
    <source>
        <strain evidence="1">CHK169-2315</strain>
    </source>
</reference>
<accession>A0A9D1TK94</accession>
<dbReference type="AlphaFoldDB" id="A0A9D1TK94"/>
<comment type="caution">
    <text evidence="1">The sequence shown here is derived from an EMBL/GenBank/DDBJ whole genome shotgun (WGS) entry which is preliminary data.</text>
</comment>
<organism evidence="1 2">
    <name type="scientific">Candidatus Pseudogracilibacillus intestinigallinarum</name>
    <dbReference type="NCBI Taxonomy" id="2838742"/>
    <lineage>
        <taxon>Bacteria</taxon>
        <taxon>Bacillati</taxon>
        <taxon>Bacillota</taxon>
        <taxon>Bacilli</taxon>
        <taxon>Bacillales</taxon>
        <taxon>Bacillaceae</taxon>
        <taxon>Pseudogracilibacillus</taxon>
    </lineage>
</organism>
<name>A0A9D1TK94_9BACI</name>
<dbReference type="EMBL" id="DXHX01000048">
    <property type="protein sequence ID" value="HIV74127.1"/>
    <property type="molecule type" value="Genomic_DNA"/>
</dbReference>
<reference evidence="1" key="2">
    <citation type="submission" date="2021-04" db="EMBL/GenBank/DDBJ databases">
        <authorList>
            <person name="Gilroy R."/>
        </authorList>
    </citation>
    <scope>NUCLEOTIDE SEQUENCE</scope>
    <source>
        <strain evidence="1">CHK169-2315</strain>
    </source>
</reference>
<evidence type="ECO:0000313" key="1">
    <source>
        <dbReference type="EMBL" id="HIV74127.1"/>
    </source>
</evidence>
<protein>
    <submittedName>
        <fullName evidence="1">Uncharacterized protein</fullName>
    </submittedName>
</protein>
<gene>
    <name evidence="1" type="ORF">H9895_03495</name>
</gene>
<dbReference type="Proteomes" id="UP000823937">
    <property type="component" value="Unassembled WGS sequence"/>
</dbReference>
<dbReference type="Pfam" id="PF26325">
    <property type="entry name" value="YhjD"/>
    <property type="match status" value="1"/>
</dbReference>
<dbReference type="InterPro" id="IPR058600">
    <property type="entry name" value="YhjD-like"/>
</dbReference>